<evidence type="ECO:0000313" key="1">
    <source>
        <dbReference type="EMBL" id="ALC16508.1"/>
    </source>
</evidence>
<name>A0A0M4D191_9BACT</name>
<dbReference type="KEGG" id="des:DSOUD_1730"/>
<gene>
    <name evidence="1" type="ORF">DSOUD_1730</name>
</gene>
<organism evidence="1 2">
    <name type="scientific">Desulfuromonas soudanensis</name>
    <dbReference type="NCBI Taxonomy" id="1603606"/>
    <lineage>
        <taxon>Bacteria</taxon>
        <taxon>Pseudomonadati</taxon>
        <taxon>Thermodesulfobacteriota</taxon>
        <taxon>Desulfuromonadia</taxon>
        <taxon>Desulfuromonadales</taxon>
        <taxon>Desulfuromonadaceae</taxon>
        <taxon>Desulfuromonas</taxon>
    </lineage>
</organism>
<keyword evidence="2" id="KW-1185">Reference proteome</keyword>
<dbReference type="EMBL" id="CP010802">
    <property type="protein sequence ID" value="ALC16508.1"/>
    <property type="molecule type" value="Genomic_DNA"/>
</dbReference>
<proteinExistence type="predicted"/>
<dbReference type="STRING" id="1603606.DSOUD_1730"/>
<dbReference type="RefSeq" id="WP_053550603.1">
    <property type="nucleotide sequence ID" value="NZ_CP010802.1"/>
</dbReference>
<reference evidence="1 2" key="1">
    <citation type="submission" date="2015-07" db="EMBL/GenBank/DDBJ databases">
        <title>Isolation and Genomic Characterization of a Novel Halophilic Metal-Reducing Deltaproteobacterium from the Deep Subsurface.</title>
        <authorList>
            <person name="Badalamenti J.P."/>
            <person name="Summers Z.M."/>
            <person name="Gralnick J.A."/>
            <person name="Bond D.R."/>
        </authorList>
    </citation>
    <scope>NUCLEOTIDE SEQUENCE [LARGE SCALE GENOMIC DNA]</scope>
    <source>
        <strain evidence="1 2">WTL</strain>
    </source>
</reference>
<dbReference type="PATRIC" id="fig|1603606.3.peg.1884"/>
<sequence>MKSNPRLNAAILEVVQNQIESNDPPETSQTLHRLMAEGYSPVEAKALVGSVVAAEVYYVMKEGTPFDINRFVAALHKLPVIHR</sequence>
<protein>
    <submittedName>
        <fullName evidence="1">Uncharacterized protein</fullName>
    </submittedName>
</protein>
<dbReference type="OrthoDB" id="8563970at2"/>
<evidence type="ECO:0000313" key="2">
    <source>
        <dbReference type="Proteomes" id="UP000057158"/>
    </source>
</evidence>
<dbReference type="AlphaFoldDB" id="A0A0M4D191"/>
<accession>A0A0M4D191</accession>
<dbReference type="Proteomes" id="UP000057158">
    <property type="component" value="Chromosome"/>
</dbReference>